<sequence>MKLTHKLCGAALLAIVGVSVALPTVTKADVADGKLPPAGMDIQFTKNEGPGDTTITTTNPEGSDVVLTSGLVTTDAGTFGMRAGTPLNFGKANSSASGSGRHFFAQNFVGNAGAKDEIITENFVDFIDDRSTADHKYVITAEITKQLSTTFEGAERTLTGAELNYLNGSIQSQTDPTNALAPTAAVSTEAVKFGEPTDILVNADAAKGRGIYRMSFGKKGAGDVTDSEKSVKLNIKDDSELFEDTAYKGEITWKMAVLP</sequence>
<dbReference type="InterPro" id="IPR027994">
    <property type="entry name" value="WxL_dom"/>
</dbReference>
<reference evidence="4" key="1">
    <citation type="submission" date="2016-09" db="EMBL/GenBank/DDBJ databases">
        <authorList>
            <person name="Gulvik C.A."/>
        </authorList>
    </citation>
    <scope>NUCLEOTIDE SEQUENCE [LARGE SCALE GENOMIC DNA]</scope>
    <source>
        <strain evidence="4">LMG 26676</strain>
    </source>
</reference>
<dbReference type="Proteomes" id="UP000094469">
    <property type="component" value="Unassembled WGS sequence"/>
</dbReference>
<dbReference type="OrthoDB" id="2191863at2"/>
<keyword evidence="1" id="KW-0732">Signal</keyword>
<accession>A0A1E5H8K7</accession>
<proteinExistence type="predicted"/>
<feature type="domain" description="WxL" evidence="2">
    <location>
        <begin position="41"/>
        <end position="259"/>
    </location>
</feature>
<name>A0A1E5H8K7_9ENTE</name>
<dbReference type="AlphaFoldDB" id="A0A1E5H8K7"/>
<dbReference type="Pfam" id="PF13731">
    <property type="entry name" value="WxL"/>
    <property type="match status" value="1"/>
</dbReference>
<gene>
    <name evidence="3" type="ORF">BCR24_07475</name>
</gene>
<evidence type="ECO:0000259" key="2">
    <source>
        <dbReference type="Pfam" id="PF13731"/>
    </source>
</evidence>
<dbReference type="STRING" id="1131292.BCR24_07475"/>
<protein>
    <recommendedName>
        <fullName evidence="2">WxL domain-containing protein</fullName>
    </recommendedName>
</protein>
<evidence type="ECO:0000256" key="1">
    <source>
        <dbReference type="SAM" id="SignalP"/>
    </source>
</evidence>
<comment type="caution">
    <text evidence="3">The sequence shown here is derived from an EMBL/GenBank/DDBJ whole genome shotgun (WGS) entry which is preliminary data.</text>
</comment>
<feature type="chain" id="PRO_5038815215" description="WxL domain-containing protein" evidence="1">
    <location>
        <begin position="22"/>
        <end position="259"/>
    </location>
</feature>
<keyword evidence="4" id="KW-1185">Reference proteome</keyword>
<feature type="signal peptide" evidence="1">
    <location>
        <begin position="1"/>
        <end position="21"/>
    </location>
</feature>
<organism evidence="3 4">
    <name type="scientific">Enterococcus ureilyticus</name>
    <dbReference type="NCBI Taxonomy" id="1131292"/>
    <lineage>
        <taxon>Bacteria</taxon>
        <taxon>Bacillati</taxon>
        <taxon>Bacillota</taxon>
        <taxon>Bacilli</taxon>
        <taxon>Lactobacillales</taxon>
        <taxon>Enterococcaceae</taxon>
        <taxon>Enterococcus</taxon>
    </lineage>
</organism>
<evidence type="ECO:0000313" key="3">
    <source>
        <dbReference type="EMBL" id="OEG21299.1"/>
    </source>
</evidence>
<evidence type="ECO:0000313" key="4">
    <source>
        <dbReference type="Proteomes" id="UP000094469"/>
    </source>
</evidence>
<dbReference type="EMBL" id="MIKC01000040">
    <property type="protein sequence ID" value="OEG21299.1"/>
    <property type="molecule type" value="Genomic_DNA"/>
</dbReference>
<dbReference type="RefSeq" id="WP_069641095.1">
    <property type="nucleotide sequence ID" value="NZ_JAFBEZ010000001.1"/>
</dbReference>